<feature type="non-terminal residue" evidence="3">
    <location>
        <position position="1"/>
    </location>
</feature>
<dbReference type="InterPro" id="IPR001048">
    <property type="entry name" value="Asp/Glu/Uridylate_kinase"/>
</dbReference>
<dbReference type="GO" id="GO:0004072">
    <property type="term" value="F:aspartate kinase activity"/>
    <property type="evidence" value="ECO:0007669"/>
    <property type="project" value="TreeGrafter"/>
</dbReference>
<dbReference type="Pfam" id="PF00696">
    <property type="entry name" value="AA_kinase"/>
    <property type="match status" value="1"/>
</dbReference>
<evidence type="ECO:0000313" key="3">
    <source>
        <dbReference type="EMBL" id="GAH12400.1"/>
    </source>
</evidence>
<dbReference type="Gene3D" id="3.40.1160.10">
    <property type="entry name" value="Acetylglutamate kinase-like"/>
    <property type="match status" value="1"/>
</dbReference>
<evidence type="ECO:0000256" key="1">
    <source>
        <dbReference type="ARBA" id="ARBA00010122"/>
    </source>
</evidence>
<name>X1DW00_9ZZZZ</name>
<dbReference type="GO" id="GO:0005829">
    <property type="term" value="C:cytosol"/>
    <property type="evidence" value="ECO:0007669"/>
    <property type="project" value="TreeGrafter"/>
</dbReference>
<comment type="caution">
    <text evidence="3">The sequence shown here is derived from an EMBL/GenBank/DDBJ whole genome shotgun (WGS) entry which is preliminary data.</text>
</comment>
<proteinExistence type="inferred from homology"/>
<dbReference type="GO" id="GO:0009089">
    <property type="term" value="P:lysine biosynthetic process via diaminopimelate"/>
    <property type="evidence" value="ECO:0007669"/>
    <property type="project" value="TreeGrafter"/>
</dbReference>
<dbReference type="GO" id="GO:0009090">
    <property type="term" value="P:homoserine biosynthetic process"/>
    <property type="evidence" value="ECO:0007669"/>
    <property type="project" value="TreeGrafter"/>
</dbReference>
<dbReference type="EMBL" id="BART01035238">
    <property type="protein sequence ID" value="GAH12400.1"/>
    <property type="molecule type" value="Genomic_DNA"/>
</dbReference>
<dbReference type="PANTHER" id="PTHR21499:SF59">
    <property type="entry name" value="ASPARTOKINASE"/>
    <property type="match status" value="1"/>
</dbReference>
<reference evidence="3" key="1">
    <citation type="journal article" date="2014" name="Front. Microbiol.">
        <title>High frequency of phylogenetically diverse reductive dehalogenase-homologous genes in deep subseafloor sedimentary metagenomes.</title>
        <authorList>
            <person name="Kawai M."/>
            <person name="Futagami T."/>
            <person name="Toyoda A."/>
            <person name="Takaki Y."/>
            <person name="Nishi S."/>
            <person name="Hori S."/>
            <person name="Arai W."/>
            <person name="Tsubouchi T."/>
            <person name="Morono Y."/>
            <person name="Uchiyama I."/>
            <person name="Ito T."/>
            <person name="Fujiyama A."/>
            <person name="Inagaki F."/>
            <person name="Takami H."/>
        </authorList>
    </citation>
    <scope>NUCLEOTIDE SEQUENCE</scope>
    <source>
        <strain evidence="3">Expedition CK06-06</strain>
    </source>
</reference>
<gene>
    <name evidence="3" type="ORF">S01H4_59934</name>
</gene>
<organism evidence="3">
    <name type="scientific">marine sediment metagenome</name>
    <dbReference type="NCBI Taxonomy" id="412755"/>
    <lineage>
        <taxon>unclassified sequences</taxon>
        <taxon>metagenomes</taxon>
        <taxon>ecological metagenomes</taxon>
    </lineage>
</organism>
<dbReference type="InterPro" id="IPR036393">
    <property type="entry name" value="AceGlu_kinase-like_sf"/>
</dbReference>
<protein>
    <recommendedName>
        <fullName evidence="2">Aspartate/glutamate/uridylate kinase domain-containing protein</fullName>
    </recommendedName>
</protein>
<dbReference type="SUPFAM" id="SSF53633">
    <property type="entry name" value="Carbamate kinase-like"/>
    <property type="match status" value="1"/>
</dbReference>
<feature type="domain" description="Aspartate/glutamate/uridylate kinase" evidence="2">
    <location>
        <begin position="4"/>
        <end position="194"/>
    </location>
</feature>
<dbReference type="AlphaFoldDB" id="X1DW00"/>
<sequence>YIDKSRLIIVASAMKGITDELINFYKKSCSEELDCELILKNINYQHRNLIDKLMESNSKEYERAIDFLRKNIEELTQLGHVIRLIRPSADIQDLIISYGEKLSTFILTEYLNCNGFKSKYFASNELILTDDNFGNALPLLEDTESLINDRLVPILKSDPKLTACITGFFASTKEDKKITTLGRGGTDLTAAIIAY</sequence>
<comment type="similarity">
    <text evidence="1">Belongs to the aspartokinase family.</text>
</comment>
<evidence type="ECO:0000259" key="2">
    <source>
        <dbReference type="Pfam" id="PF00696"/>
    </source>
</evidence>
<feature type="non-terminal residue" evidence="3">
    <location>
        <position position="195"/>
    </location>
</feature>
<accession>X1DW00</accession>
<dbReference type="PANTHER" id="PTHR21499">
    <property type="entry name" value="ASPARTATE KINASE"/>
    <property type="match status" value="1"/>
</dbReference>